<dbReference type="EMBL" id="CP003564">
    <property type="protein sequence ID" value="AFL54814.1"/>
    <property type="molecule type" value="Genomic_DNA"/>
</dbReference>
<dbReference type="InterPro" id="IPR024474">
    <property type="entry name" value="Znf_dom_IS66"/>
</dbReference>
<name>I3XG08_SINF2</name>
<dbReference type="Pfam" id="PF13007">
    <property type="entry name" value="LZ_Tnp_IS66"/>
    <property type="match status" value="1"/>
</dbReference>
<dbReference type="HOGENOM" id="CLU_1179445_0_0_5"/>
<evidence type="ECO:0000313" key="5">
    <source>
        <dbReference type="Proteomes" id="UP000006180"/>
    </source>
</evidence>
<sequence>MLGAADLPDDIAALKAMLIAAEAREVRKDERIERLEKLVAAFKQAAFGRKSEKSDPDQFDLALEDLETAIAAIHAEDEADAPSGKRSSKPRATNRGSLPVHLPCVEEIIEPESLICVCGGCLHCIGEDVSERLDVIPAQFRVIVTRRPKYACRACTDGVVQAPASARLIQGGFADGGHGRACTGRQIRRSSSSVSAGADHEPPGYRPRPLHPSTAPPLPTGSAGQPMSCVPSSMP</sequence>
<gene>
    <name evidence="4" type="ORF">USDA257_p00960</name>
</gene>
<keyword evidence="4" id="KW-0614">Plasmid</keyword>
<proteinExistence type="predicted"/>
<feature type="domain" description="Transposase TnpC homeodomain" evidence="3">
    <location>
        <begin position="34"/>
        <end position="105"/>
    </location>
</feature>
<dbReference type="InterPro" id="IPR024463">
    <property type="entry name" value="Transposase_TnpC_homeodom"/>
</dbReference>
<dbReference type="PANTHER" id="PTHR33678:SF1">
    <property type="entry name" value="BLL1576 PROTEIN"/>
    <property type="match status" value="1"/>
</dbReference>
<geneLocation type="plasmid" evidence="5">
    <name>pUSDA257 fragment 1</name>
</geneLocation>
<evidence type="ECO:0000259" key="2">
    <source>
        <dbReference type="Pfam" id="PF13005"/>
    </source>
</evidence>
<dbReference type="InterPro" id="IPR052344">
    <property type="entry name" value="Transposase-related"/>
</dbReference>
<organism evidence="4">
    <name type="scientific">Sinorhizobium fredii (strain USDA 257)</name>
    <dbReference type="NCBI Taxonomy" id="1185652"/>
    <lineage>
        <taxon>Bacteria</taxon>
        <taxon>Pseudomonadati</taxon>
        <taxon>Pseudomonadota</taxon>
        <taxon>Alphaproteobacteria</taxon>
        <taxon>Hyphomicrobiales</taxon>
        <taxon>Rhizobiaceae</taxon>
        <taxon>Sinorhizobium/Ensifer group</taxon>
        <taxon>Sinorhizobium</taxon>
    </lineage>
</organism>
<evidence type="ECO:0000256" key="1">
    <source>
        <dbReference type="SAM" id="MobiDB-lite"/>
    </source>
</evidence>
<dbReference type="PATRIC" id="fig|1185652.3.peg.6537"/>
<feature type="domain" description="Transposase IS66 zinc-finger binding" evidence="2">
    <location>
        <begin position="116"/>
        <end position="155"/>
    </location>
</feature>
<dbReference type="Pfam" id="PF13005">
    <property type="entry name" value="zf-IS66"/>
    <property type="match status" value="1"/>
</dbReference>
<feature type="region of interest" description="Disordered" evidence="1">
    <location>
        <begin position="77"/>
        <end position="96"/>
    </location>
</feature>
<feature type="region of interest" description="Disordered" evidence="1">
    <location>
        <begin position="186"/>
        <end position="235"/>
    </location>
</feature>
<accession>I3XG08</accession>
<dbReference type="PANTHER" id="PTHR33678">
    <property type="entry name" value="BLL1576 PROTEIN"/>
    <property type="match status" value="1"/>
</dbReference>
<evidence type="ECO:0000313" key="4">
    <source>
        <dbReference type="EMBL" id="AFL54814.1"/>
    </source>
</evidence>
<reference evidence="4" key="1">
    <citation type="journal article" date="2012" name="J. Bacteriol.">
        <title>Complete genome sequence of the broad-host-range strain Sinorhizobium fredii USDA257.</title>
        <authorList>
            <person name="Schuldes J."/>
            <person name="Rodriguez Orbegoso M."/>
            <person name="Schmeisser C."/>
            <person name="Krishnan H.B."/>
            <person name="Daniel R."/>
            <person name="Streit W.R."/>
        </authorList>
    </citation>
    <scope>NUCLEOTIDE SEQUENCE [LARGE SCALE GENOMIC DNA]</scope>
    <source>
        <strain evidence="4">USDA 257</strain>
        <plasmid evidence="4">pUSDA257</plasmid>
    </source>
</reference>
<protein>
    <submittedName>
        <fullName evidence="4">Transposase</fullName>
    </submittedName>
</protein>
<evidence type="ECO:0000259" key="3">
    <source>
        <dbReference type="Pfam" id="PF13007"/>
    </source>
</evidence>
<dbReference type="AlphaFoldDB" id="I3XG08"/>